<keyword evidence="2" id="KW-1185">Reference proteome</keyword>
<reference evidence="2" key="1">
    <citation type="journal article" date="2019" name="Int. J. Syst. Evol. Microbiol.">
        <title>The Global Catalogue of Microorganisms (GCM) 10K type strain sequencing project: providing services to taxonomists for standard genome sequencing and annotation.</title>
        <authorList>
            <consortium name="The Broad Institute Genomics Platform"/>
            <consortium name="The Broad Institute Genome Sequencing Center for Infectious Disease"/>
            <person name="Wu L."/>
            <person name="Ma J."/>
        </authorList>
    </citation>
    <scope>NUCLEOTIDE SEQUENCE [LARGE SCALE GENOMIC DNA]</scope>
    <source>
        <strain evidence="2">CGMCC 1.10992</strain>
    </source>
</reference>
<dbReference type="EMBL" id="JBHUHT010000008">
    <property type="protein sequence ID" value="MFD2095114.1"/>
    <property type="molecule type" value="Genomic_DNA"/>
</dbReference>
<comment type="caution">
    <text evidence="1">The sequence shown here is derived from an EMBL/GenBank/DDBJ whole genome shotgun (WGS) entry which is preliminary data.</text>
</comment>
<evidence type="ECO:0000313" key="2">
    <source>
        <dbReference type="Proteomes" id="UP001597380"/>
    </source>
</evidence>
<sequence length="111" mass="12518">MPRSFDIDDFFHDGKLIATGVVIDGEAIFADDAFAPCGVTFTVRIEEQILGAKKGELVKVHHLPESRYPSLAVGSRYFFYAEDRSTHQFMVMGDEIDIPLEDNRPEKCHAK</sequence>
<protein>
    <submittedName>
        <fullName evidence="1">Uncharacterized protein</fullName>
    </submittedName>
</protein>
<accession>A0ABW4XK17</accession>
<organism evidence="1 2">
    <name type="scientific">Corallincola platygyrae</name>
    <dbReference type="NCBI Taxonomy" id="1193278"/>
    <lineage>
        <taxon>Bacteria</taxon>
        <taxon>Pseudomonadati</taxon>
        <taxon>Pseudomonadota</taxon>
        <taxon>Gammaproteobacteria</taxon>
        <taxon>Alteromonadales</taxon>
        <taxon>Psychromonadaceae</taxon>
        <taxon>Corallincola</taxon>
    </lineage>
</organism>
<name>A0ABW4XK17_9GAMM</name>
<dbReference type="RefSeq" id="WP_345338268.1">
    <property type="nucleotide sequence ID" value="NZ_BAABLI010000005.1"/>
</dbReference>
<evidence type="ECO:0000313" key="1">
    <source>
        <dbReference type="EMBL" id="MFD2095114.1"/>
    </source>
</evidence>
<dbReference type="Proteomes" id="UP001597380">
    <property type="component" value="Unassembled WGS sequence"/>
</dbReference>
<gene>
    <name evidence="1" type="ORF">ACFSJ3_03895</name>
</gene>
<proteinExistence type="predicted"/>